<proteinExistence type="predicted"/>
<sequence length="322" mass="37245">MHSTSSYWCSSSLTHLSFRKVSNHCRDLVDDIIYRSITLNRAALFSGKGTDEHWELTKRLSGRVLDTNDNLSRFVREITIDKWVSIKDNAIDEESMLLDAMTLERILLSIKNLHNFKPLNLQFEAGDICPPLQELKLPEKYRLDMQHCLTWRGCMNWSHLGTLNLGARCPENFLAALTGHVPNLKCLRFLLSEGKDPEKQCSNMSVVRKFLYAIDGLEGLYIQNCYENFEAVWPQYRRESSKRIAHMALRDALELFREVLRVNRKSELEELEIRAIKFKDGWFGDNYEDTDIAKVRRDESATRTDSVDSGLIGTFEEVELSA</sequence>
<accession>A0A8H4VYW6</accession>
<organism evidence="1 2">
    <name type="scientific">Cudoniella acicularis</name>
    <dbReference type="NCBI Taxonomy" id="354080"/>
    <lineage>
        <taxon>Eukaryota</taxon>
        <taxon>Fungi</taxon>
        <taxon>Dikarya</taxon>
        <taxon>Ascomycota</taxon>
        <taxon>Pezizomycotina</taxon>
        <taxon>Leotiomycetes</taxon>
        <taxon>Helotiales</taxon>
        <taxon>Tricladiaceae</taxon>
        <taxon>Cudoniella</taxon>
    </lineage>
</organism>
<name>A0A8H4VYW6_9HELO</name>
<keyword evidence="2" id="KW-1185">Reference proteome</keyword>
<comment type="caution">
    <text evidence="1">The sequence shown here is derived from an EMBL/GenBank/DDBJ whole genome shotgun (WGS) entry which is preliminary data.</text>
</comment>
<evidence type="ECO:0000313" key="2">
    <source>
        <dbReference type="Proteomes" id="UP000566819"/>
    </source>
</evidence>
<gene>
    <name evidence="1" type="ORF">G7Y89_g10575</name>
</gene>
<dbReference type="AlphaFoldDB" id="A0A8H4VYW6"/>
<evidence type="ECO:0000313" key="1">
    <source>
        <dbReference type="EMBL" id="KAF4627581.1"/>
    </source>
</evidence>
<reference evidence="1 2" key="1">
    <citation type="submission" date="2020-03" db="EMBL/GenBank/DDBJ databases">
        <title>Draft Genome Sequence of Cudoniella acicularis.</title>
        <authorList>
            <person name="Buettner E."/>
            <person name="Kellner H."/>
        </authorList>
    </citation>
    <scope>NUCLEOTIDE SEQUENCE [LARGE SCALE GENOMIC DNA]</scope>
    <source>
        <strain evidence="1 2">DSM 108380</strain>
    </source>
</reference>
<dbReference type="EMBL" id="JAAMPI010000945">
    <property type="protein sequence ID" value="KAF4627581.1"/>
    <property type="molecule type" value="Genomic_DNA"/>
</dbReference>
<protein>
    <submittedName>
        <fullName evidence="1">Uncharacterized protein</fullName>
    </submittedName>
</protein>
<dbReference type="OrthoDB" id="3556572at2759"/>
<dbReference type="Proteomes" id="UP000566819">
    <property type="component" value="Unassembled WGS sequence"/>
</dbReference>